<comment type="caution">
    <text evidence="11">The sequence shown here is derived from an EMBL/GenBank/DDBJ whole genome shotgun (WGS) entry which is preliminary data.</text>
</comment>
<accession>A0A419T2Y2</accession>
<feature type="transmembrane region" description="Helical" evidence="9">
    <location>
        <begin position="106"/>
        <end position="123"/>
    </location>
</feature>
<feature type="domain" description="PTS EIIC type-2" evidence="10">
    <location>
        <begin position="11"/>
        <end position="352"/>
    </location>
</feature>
<evidence type="ECO:0000256" key="8">
    <source>
        <dbReference type="ARBA" id="ARBA00023136"/>
    </source>
</evidence>
<evidence type="ECO:0000256" key="7">
    <source>
        <dbReference type="ARBA" id="ARBA00022989"/>
    </source>
</evidence>
<evidence type="ECO:0000256" key="3">
    <source>
        <dbReference type="ARBA" id="ARBA00022475"/>
    </source>
</evidence>
<dbReference type="GO" id="GO:0005886">
    <property type="term" value="C:plasma membrane"/>
    <property type="evidence" value="ECO:0007669"/>
    <property type="project" value="UniProtKB-SubCell"/>
</dbReference>
<dbReference type="EMBL" id="MCIB01000015">
    <property type="protein sequence ID" value="RKD31796.1"/>
    <property type="molecule type" value="Genomic_DNA"/>
</dbReference>
<keyword evidence="7 9" id="KW-1133">Transmembrane helix</keyword>
<dbReference type="PROSITE" id="PS51104">
    <property type="entry name" value="PTS_EIIC_TYPE_2"/>
    <property type="match status" value="1"/>
</dbReference>
<dbReference type="GO" id="GO:0008982">
    <property type="term" value="F:protein-N(PI)-phosphohistidine-sugar phosphotransferase activity"/>
    <property type="evidence" value="ECO:0007669"/>
    <property type="project" value="InterPro"/>
</dbReference>
<evidence type="ECO:0000313" key="12">
    <source>
        <dbReference type="Proteomes" id="UP000284177"/>
    </source>
</evidence>
<dbReference type="RefSeq" id="WP_120169137.1">
    <property type="nucleotide sequence ID" value="NZ_MCIB01000015.1"/>
</dbReference>
<evidence type="ECO:0000256" key="1">
    <source>
        <dbReference type="ARBA" id="ARBA00004429"/>
    </source>
</evidence>
<dbReference type="GO" id="GO:0009401">
    <property type="term" value="P:phosphoenolpyruvate-dependent sugar phosphotransferase system"/>
    <property type="evidence" value="ECO:0007669"/>
    <property type="project" value="UniProtKB-KW"/>
</dbReference>
<sequence>MDRVKSLGKELQEHLMTGVSYMIPFIAAAGLMLALSSIIGKFTLGTATVWLDEYSGTFANTINRIGGMGFSLLIPIIAGYISYSVADKPGIAPGMIGGVLANEMKAGFIGGIVVGLFAGYLVKWMKDNIKLPVPVMPLLTIILIPLGATLIVTLVFYYIIGQPIAGLMAFLENWLKGMQGGSKVIMAMILGGMMAFDMGGPLNKTAVAFAFGMYASNIYEPNTAIHIAVSVPPLGMWLATKLAPKKYSQSELTAANPAAIMSLFGITEGTIPFAMADPFRVIPSIMIGTAVATGLAALFDIINPVTLAFFLSWPFVNKPILYGVCMISGMVTIALLVNLLKPTKKEKKAEAI</sequence>
<dbReference type="GO" id="GO:0090563">
    <property type="term" value="F:protein-phosphocysteine-sugar phosphotransferase activity"/>
    <property type="evidence" value="ECO:0007669"/>
    <property type="project" value="TreeGrafter"/>
</dbReference>
<keyword evidence="6 9" id="KW-0812">Transmembrane</keyword>
<dbReference type="InterPro" id="IPR013014">
    <property type="entry name" value="PTS_EIIC_2"/>
</dbReference>
<dbReference type="InterPro" id="IPR050864">
    <property type="entry name" value="Bacterial_PTS_Sugar_Transport"/>
</dbReference>
<evidence type="ECO:0000313" key="11">
    <source>
        <dbReference type="EMBL" id="RKD31796.1"/>
    </source>
</evidence>
<dbReference type="InterPro" id="IPR006327">
    <property type="entry name" value="PTS_IIC_fruc"/>
</dbReference>
<keyword evidence="12" id="KW-1185">Reference proteome</keyword>
<evidence type="ECO:0000256" key="9">
    <source>
        <dbReference type="SAM" id="Phobius"/>
    </source>
</evidence>
<feature type="transmembrane region" description="Helical" evidence="9">
    <location>
        <begin position="20"/>
        <end position="44"/>
    </location>
</feature>
<gene>
    <name evidence="11" type="ORF">BET03_11995</name>
</gene>
<evidence type="ECO:0000259" key="10">
    <source>
        <dbReference type="PROSITE" id="PS51104"/>
    </source>
</evidence>
<organism evidence="11 12">
    <name type="scientific">Thermohalobacter berrensis</name>
    <dbReference type="NCBI Taxonomy" id="99594"/>
    <lineage>
        <taxon>Bacteria</taxon>
        <taxon>Bacillati</taxon>
        <taxon>Bacillota</taxon>
        <taxon>Tissierellia</taxon>
        <taxon>Tissierellales</taxon>
        <taxon>Thermohalobacteraceae</taxon>
        <taxon>Thermohalobacter</taxon>
    </lineage>
</organism>
<evidence type="ECO:0000256" key="5">
    <source>
        <dbReference type="ARBA" id="ARBA00022683"/>
    </source>
</evidence>
<keyword evidence="8 9" id="KW-0472">Membrane</keyword>
<keyword evidence="2" id="KW-0813">Transport</keyword>
<keyword evidence="5" id="KW-0598">Phosphotransferase system</keyword>
<dbReference type="OrthoDB" id="9782569at2"/>
<dbReference type="AlphaFoldDB" id="A0A419T2Y2"/>
<protein>
    <recommendedName>
        <fullName evidence="10">PTS EIIC type-2 domain-containing protein</fullName>
    </recommendedName>
</protein>
<dbReference type="GO" id="GO:0005351">
    <property type="term" value="F:carbohydrate:proton symporter activity"/>
    <property type="evidence" value="ECO:0007669"/>
    <property type="project" value="InterPro"/>
</dbReference>
<evidence type="ECO:0000256" key="6">
    <source>
        <dbReference type="ARBA" id="ARBA00022692"/>
    </source>
</evidence>
<feature type="transmembrane region" description="Helical" evidence="9">
    <location>
        <begin position="285"/>
        <end position="313"/>
    </location>
</feature>
<evidence type="ECO:0000256" key="2">
    <source>
        <dbReference type="ARBA" id="ARBA00022448"/>
    </source>
</evidence>
<feature type="transmembrane region" description="Helical" evidence="9">
    <location>
        <begin position="135"/>
        <end position="160"/>
    </location>
</feature>
<keyword evidence="3" id="KW-1003">Cell membrane</keyword>
<proteinExistence type="predicted"/>
<feature type="transmembrane region" description="Helical" evidence="9">
    <location>
        <begin position="319"/>
        <end position="340"/>
    </location>
</feature>
<dbReference type="PANTHER" id="PTHR30505:SF0">
    <property type="entry name" value="FRUCTOSE-LIKE PTS SYSTEM EIIBC COMPONENT-RELATED"/>
    <property type="match status" value="1"/>
</dbReference>
<keyword evidence="4" id="KW-0762">Sugar transport</keyword>
<dbReference type="InterPro" id="IPR003352">
    <property type="entry name" value="PTS_EIIC"/>
</dbReference>
<dbReference type="PANTHER" id="PTHR30505">
    <property type="entry name" value="FRUCTOSE-LIKE PERMEASE"/>
    <property type="match status" value="1"/>
</dbReference>
<evidence type="ECO:0000256" key="4">
    <source>
        <dbReference type="ARBA" id="ARBA00022597"/>
    </source>
</evidence>
<feature type="transmembrane region" description="Helical" evidence="9">
    <location>
        <begin position="180"/>
        <end position="196"/>
    </location>
</feature>
<reference evidence="11 12" key="1">
    <citation type="submission" date="2016-08" db="EMBL/GenBank/DDBJ databases">
        <title>Novel Firmicutes and Novel Genomes.</title>
        <authorList>
            <person name="Poppleton D.I."/>
            <person name="Gribaldo S."/>
        </authorList>
    </citation>
    <scope>NUCLEOTIDE SEQUENCE [LARGE SCALE GENOMIC DNA]</scope>
    <source>
        <strain evidence="11 12">CTT3</strain>
    </source>
</reference>
<dbReference type="Proteomes" id="UP000284177">
    <property type="component" value="Unassembled WGS sequence"/>
</dbReference>
<dbReference type="NCBIfam" id="TIGR01427">
    <property type="entry name" value="PTS_IIC_fructo"/>
    <property type="match status" value="1"/>
</dbReference>
<comment type="subcellular location">
    <subcellularLocation>
        <location evidence="1">Cell inner membrane</location>
        <topology evidence="1">Multi-pass membrane protein</topology>
    </subcellularLocation>
</comment>
<name>A0A419T2Y2_9FIRM</name>
<feature type="transmembrane region" description="Helical" evidence="9">
    <location>
        <begin position="65"/>
        <end position="86"/>
    </location>
</feature>
<dbReference type="Pfam" id="PF02378">
    <property type="entry name" value="PTS_EIIC"/>
    <property type="match status" value="1"/>
</dbReference>